<proteinExistence type="predicted"/>
<dbReference type="OrthoDB" id="9075305at2"/>
<evidence type="ECO:0000256" key="1">
    <source>
        <dbReference type="ARBA" id="ARBA00001954"/>
    </source>
</evidence>
<organism evidence="2 3">
    <name type="scientific">Andreprevotia lacus DSM 23236</name>
    <dbReference type="NCBI Taxonomy" id="1121001"/>
    <lineage>
        <taxon>Bacteria</taxon>
        <taxon>Pseudomonadati</taxon>
        <taxon>Pseudomonadota</taxon>
        <taxon>Betaproteobacteria</taxon>
        <taxon>Neisseriales</taxon>
        <taxon>Chitinibacteraceae</taxon>
        <taxon>Andreprevotia</taxon>
    </lineage>
</organism>
<keyword evidence="2" id="KW-0223">Dioxygenase</keyword>
<dbReference type="PANTHER" id="PTHR20883:SF48">
    <property type="entry name" value="ECTOINE DIOXYGENASE"/>
    <property type="match status" value="1"/>
</dbReference>
<dbReference type="Pfam" id="PF05721">
    <property type="entry name" value="PhyH"/>
    <property type="match status" value="1"/>
</dbReference>
<dbReference type="InterPro" id="IPR008775">
    <property type="entry name" value="Phytyl_CoA_dOase-like"/>
</dbReference>
<dbReference type="Gene3D" id="2.60.120.620">
    <property type="entry name" value="q2cbj1_9rhob like domain"/>
    <property type="match status" value="1"/>
</dbReference>
<dbReference type="SUPFAM" id="SSF51197">
    <property type="entry name" value="Clavaminate synthase-like"/>
    <property type="match status" value="1"/>
</dbReference>
<name>A0A1W1XEB6_9NEIS</name>
<evidence type="ECO:0000313" key="2">
    <source>
        <dbReference type="EMBL" id="SMC22192.1"/>
    </source>
</evidence>
<dbReference type="GO" id="GO:0016706">
    <property type="term" value="F:2-oxoglutarate-dependent dioxygenase activity"/>
    <property type="evidence" value="ECO:0007669"/>
    <property type="project" value="UniProtKB-ARBA"/>
</dbReference>
<reference evidence="2 3" key="1">
    <citation type="submission" date="2017-04" db="EMBL/GenBank/DDBJ databases">
        <authorList>
            <person name="Afonso C.L."/>
            <person name="Miller P.J."/>
            <person name="Scott M.A."/>
            <person name="Spackman E."/>
            <person name="Goraichik I."/>
            <person name="Dimitrov K.M."/>
            <person name="Suarez D.L."/>
            <person name="Swayne D.E."/>
        </authorList>
    </citation>
    <scope>NUCLEOTIDE SEQUENCE [LARGE SCALE GENOMIC DNA]</scope>
    <source>
        <strain evidence="2 3">DSM 23236</strain>
    </source>
</reference>
<comment type="cofactor">
    <cofactor evidence="1">
        <name>Fe(2+)</name>
        <dbReference type="ChEBI" id="CHEBI:29033"/>
    </cofactor>
</comment>
<dbReference type="STRING" id="1121001.SAMN02745857_01356"/>
<dbReference type="AlphaFoldDB" id="A0A1W1XEB6"/>
<sequence length="411" mass="45181">MFSILSKKMEVAVTSTAKHLGIGHAGNPADFGGIVRIEVVVDQAVSEGGELSVYREGDESAAVVLGNVSAGEVVPVGVHFILLPNGVNRLVFMLREASGLVSVATHDLTVENVGSLAEETATLMRAAGSPLFFVGPCDSTVYPYGKHVAWFDRPDAKDHIRKLQERGEISAEEAAHLAHFVDKGFLMVEGLIDDKLVDSVNGEIDAAIAEGYQGYKLGSSQRIEHLHLSRPNMRKLWLDARHRRYADLIFGVQSRPCQTLTYVFGSQQDEHQDLIHLTPFPAGYMCGVWIALQDVVADSGELVVYPGSHREPRVYLQGTGCAKVKGNWQEFGEKVCSIWAAMTHRYEKFIYRPKKGTVLIWHENLLHAGSVRLDQSLERRSVVIHSFADGAAVYYDSTGLNGSAARRELLV</sequence>
<keyword evidence="3" id="KW-1185">Reference proteome</keyword>
<dbReference type="Proteomes" id="UP000192761">
    <property type="component" value="Unassembled WGS sequence"/>
</dbReference>
<gene>
    <name evidence="2" type="ORF">SAMN02745857_01356</name>
</gene>
<dbReference type="RefSeq" id="WP_084090020.1">
    <property type="nucleotide sequence ID" value="NZ_FWXD01000006.1"/>
</dbReference>
<dbReference type="EMBL" id="FWXD01000006">
    <property type="protein sequence ID" value="SMC22192.1"/>
    <property type="molecule type" value="Genomic_DNA"/>
</dbReference>
<dbReference type="PANTHER" id="PTHR20883">
    <property type="entry name" value="PHYTANOYL-COA DIOXYGENASE DOMAIN CONTAINING 1"/>
    <property type="match status" value="1"/>
</dbReference>
<accession>A0A1W1XEB6</accession>
<evidence type="ECO:0000313" key="3">
    <source>
        <dbReference type="Proteomes" id="UP000192761"/>
    </source>
</evidence>
<dbReference type="GO" id="GO:0005506">
    <property type="term" value="F:iron ion binding"/>
    <property type="evidence" value="ECO:0007669"/>
    <property type="project" value="UniProtKB-ARBA"/>
</dbReference>
<protein>
    <submittedName>
        <fullName evidence="2">Phytanoyl-CoA dioxygenase (PhyH)</fullName>
    </submittedName>
</protein>
<keyword evidence="2" id="KW-0560">Oxidoreductase</keyword>